<dbReference type="Proteomes" id="UP000698242">
    <property type="component" value="Unassembled WGS sequence"/>
</dbReference>
<name>A0A921NPA4_9RHOB</name>
<reference evidence="1" key="1">
    <citation type="submission" date="2013-03" db="EMBL/GenBank/DDBJ databases">
        <title>Genome Sequence of the Profundibacterium mesophilum strain KAUST100406-0324T from Red Sea, a novel genus in the family Rhodobacteraceae.</title>
        <authorList>
            <person name="Essack M."/>
            <person name="Alam I."/>
            <person name="Lafi F."/>
            <person name="Alawi W."/>
            <person name="Kamanu F."/>
            <person name="Al-Suwailem A."/>
            <person name="Lee O.O."/>
            <person name="Xu Y."/>
            <person name="Bajic V."/>
            <person name="Qian P.-Y."/>
            <person name="Archer J."/>
        </authorList>
    </citation>
    <scope>NUCLEOTIDE SEQUENCE</scope>
    <source>
        <strain evidence="1">KAUST100406-0324</strain>
    </source>
</reference>
<protein>
    <submittedName>
        <fullName evidence="1">RNA ligase superfamily domain containing protein</fullName>
    </submittedName>
</protein>
<dbReference type="Gene3D" id="3.90.1140.10">
    <property type="entry name" value="Cyclic phosphodiesterase"/>
    <property type="match status" value="1"/>
</dbReference>
<proteinExistence type="predicted"/>
<dbReference type="Pfam" id="PF13563">
    <property type="entry name" value="2_5_RNA_ligase2"/>
    <property type="match status" value="1"/>
</dbReference>
<dbReference type="EMBL" id="APKE01000028">
    <property type="protein sequence ID" value="KAF0675232.1"/>
    <property type="molecule type" value="Genomic_DNA"/>
</dbReference>
<keyword evidence="1" id="KW-0436">Ligase</keyword>
<accession>A0A921NPA4</accession>
<dbReference type="RefSeq" id="WP_159966024.1">
    <property type="nucleotide sequence ID" value="NZ_APKE01000028.1"/>
</dbReference>
<dbReference type="InterPro" id="IPR009097">
    <property type="entry name" value="Cyclic_Pdiesterase"/>
</dbReference>
<keyword evidence="2" id="KW-1185">Reference proteome</keyword>
<comment type="caution">
    <text evidence="1">The sequence shown here is derived from an EMBL/GenBank/DDBJ whole genome shotgun (WGS) entry which is preliminary data.</text>
</comment>
<dbReference type="OrthoDB" id="793003at2"/>
<organism evidence="1 2">
    <name type="scientific">Profundibacterium mesophilum KAUST100406-0324</name>
    <dbReference type="NCBI Taxonomy" id="1037889"/>
    <lineage>
        <taxon>Bacteria</taxon>
        <taxon>Pseudomonadati</taxon>
        <taxon>Pseudomonadota</taxon>
        <taxon>Alphaproteobacteria</taxon>
        <taxon>Rhodobacterales</taxon>
        <taxon>Roseobacteraceae</taxon>
        <taxon>Profundibacterium</taxon>
    </lineage>
</organism>
<sequence length="169" mass="19182">MALILTLGFDSSAFGWFEPTRQAFFPPARNFIPAHLTLFQQLPSEEHARVAEDCRAVAGRTAPLRLAAAELLDFGGGTAVRLDMPRYLPLLRELQDLWEPMLTRQDRQTRRAHVTLQNKVPRARARADRDAIAARFTPFEGVADRLMLWHYRGGPWEAIAQYDLEGEPA</sequence>
<evidence type="ECO:0000313" key="1">
    <source>
        <dbReference type="EMBL" id="KAF0675232.1"/>
    </source>
</evidence>
<evidence type="ECO:0000313" key="2">
    <source>
        <dbReference type="Proteomes" id="UP000698242"/>
    </source>
</evidence>
<dbReference type="SUPFAM" id="SSF55144">
    <property type="entry name" value="LigT-like"/>
    <property type="match status" value="1"/>
</dbReference>
<dbReference type="GO" id="GO:0016874">
    <property type="term" value="F:ligase activity"/>
    <property type="evidence" value="ECO:0007669"/>
    <property type="project" value="UniProtKB-KW"/>
</dbReference>
<dbReference type="AlphaFoldDB" id="A0A921NPA4"/>
<gene>
    <name evidence="1" type="ORF">PMES_02495</name>
</gene>